<gene>
    <name evidence="1" type="ORF">CA85_13700</name>
</gene>
<organism evidence="1 2">
    <name type="scientific">Allorhodopirellula solitaria</name>
    <dbReference type="NCBI Taxonomy" id="2527987"/>
    <lineage>
        <taxon>Bacteria</taxon>
        <taxon>Pseudomonadati</taxon>
        <taxon>Planctomycetota</taxon>
        <taxon>Planctomycetia</taxon>
        <taxon>Pirellulales</taxon>
        <taxon>Pirellulaceae</taxon>
        <taxon>Allorhodopirellula</taxon>
    </lineage>
</organism>
<dbReference type="EMBL" id="SJPK01000003">
    <property type="protein sequence ID" value="TWT72909.1"/>
    <property type="molecule type" value="Genomic_DNA"/>
</dbReference>
<name>A0A5C5YD95_9BACT</name>
<evidence type="ECO:0000313" key="1">
    <source>
        <dbReference type="EMBL" id="TWT72909.1"/>
    </source>
</evidence>
<protein>
    <submittedName>
        <fullName evidence="1">Uncharacterized protein</fullName>
    </submittedName>
</protein>
<proteinExistence type="predicted"/>
<reference evidence="1 2" key="1">
    <citation type="submission" date="2019-02" db="EMBL/GenBank/DDBJ databases">
        <title>Deep-cultivation of Planctomycetes and their phenomic and genomic characterization uncovers novel biology.</title>
        <authorList>
            <person name="Wiegand S."/>
            <person name="Jogler M."/>
            <person name="Boedeker C."/>
            <person name="Pinto D."/>
            <person name="Vollmers J."/>
            <person name="Rivas-Marin E."/>
            <person name="Kohn T."/>
            <person name="Peeters S.H."/>
            <person name="Heuer A."/>
            <person name="Rast P."/>
            <person name="Oberbeckmann S."/>
            <person name="Bunk B."/>
            <person name="Jeske O."/>
            <person name="Meyerdierks A."/>
            <person name="Storesund J.E."/>
            <person name="Kallscheuer N."/>
            <person name="Luecker S."/>
            <person name="Lage O.M."/>
            <person name="Pohl T."/>
            <person name="Merkel B.J."/>
            <person name="Hornburger P."/>
            <person name="Mueller R.-W."/>
            <person name="Bruemmer F."/>
            <person name="Labrenz M."/>
            <person name="Spormann A.M."/>
            <person name="Op Den Camp H."/>
            <person name="Overmann J."/>
            <person name="Amann R."/>
            <person name="Jetten M.S.M."/>
            <person name="Mascher T."/>
            <person name="Medema M.H."/>
            <person name="Devos D.P."/>
            <person name="Kaster A.-K."/>
            <person name="Ovreas L."/>
            <person name="Rohde M."/>
            <person name="Galperin M.Y."/>
            <person name="Jogler C."/>
        </authorList>
    </citation>
    <scope>NUCLEOTIDE SEQUENCE [LARGE SCALE GENOMIC DNA]</scope>
    <source>
        <strain evidence="1 2">CA85</strain>
    </source>
</reference>
<comment type="caution">
    <text evidence="1">The sequence shown here is derived from an EMBL/GenBank/DDBJ whole genome shotgun (WGS) entry which is preliminary data.</text>
</comment>
<keyword evidence="2" id="KW-1185">Reference proteome</keyword>
<sequence>MRWKIIYDEVCVSKIPGDVDFMIAAFYLLLKIAHDNAPTKQSYDSPRQRLEFQTDHVVGLGGTVFGKCQRIFGCRLWFCSRCGEFEDIICLLAVILIRCRLGLAIAAARRCR</sequence>
<dbReference type="Proteomes" id="UP000318053">
    <property type="component" value="Unassembled WGS sequence"/>
</dbReference>
<evidence type="ECO:0000313" key="2">
    <source>
        <dbReference type="Proteomes" id="UP000318053"/>
    </source>
</evidence>
<accession>A0A5C5YD95</accession>
<dbReference type="AlphaFoldDB" id="A0A5C5YD95"/>